<evidence type="ECO:0000256" key="4">
    <source>
        <dbReference type="SAM" id="MobiDB-lite"/>
    </source>
</evidence>
<keyword evidence="5" id="KW-0732">Signal</keyword>
<protein>
    <submittedName>
        <fullName evidence="6">Tetratricopeptide repeat protein</fullName>
    </submittedName>
</protein>
<dbReference type="InterPro" id="IPR050498">
    <property type="entry name" value="Ycf3"/>
</dbReference>
<proteinExistence type="predicted"/>
<dbReference type="AlphaFoldDB" id="A0A7T0BXR3"/>
<dbReference type="SUPFAM" id="SSF48452">
    <property type="entry name" value="TPR-like"/>
    <property type="match status" value="1"/>
</dbReference>
<reference evidence="6 7" key="1">
    <citation type="submission" date="2020-02" db="EMBL/GenBank/DDBJ databases">
        <title>Genomic and physiological characterization of two novel Nitrospinaceae genera.</title>
        <authorList>
            <person name="Mueller A.J."/>
            <person name="Jung M.-Y."/>
            <person name="Strachan C.R."/>
            <person name="Herbold C.W."/>
            <person name="Kirkegaard R.H."/>
            <person name="Daims H."/>
        </authorList>
    </citation>
    <scope>NUCLEOTIDE SEQUENCE [LARGE SCALE GENOMIC DNA]</scope>
    <source>
        <strain evidence="6">EB</strain>
    </source>
</reference>
<evidence type="ECO:0000256" key="1">
    <source>
        <dbReference type="ARBA" id="ARBA00022737"/>
    </source>
</evidence>
<feature type="region of interest" description="Disordered" evidence="4">
    <location>
        <begin position="225"/>
        <end position="278"/>
    </location>
</feature>
<feature type="chain" id="PRO_5032793645" evidence="5">
    <location>
        <begin position="29"/>
        <end position="278"/>
    </location>
</feature>
<feature type="compositionally biased region" description="Basic and acidic residues" evidence="4">
    <location>
        <begin position="225"/>
        <end position="248"/>
    </location>
</feature>
<evidence type="ECO:0000313" key="7">
    <source>
        <dbReference type="Proteomes" id="UP000594688"/>
    </source>
</evidence>
<evidence type="ECO:0000256" key="5">
    <source>
        <dbReference type="SAM" id="SignalP"/>
    </source>
</evidence>
<dbReference type="Gene3D" id="1.25.40.10">
    <property type="entry name" value="Tetratricopeptide repeat domain"/>
    <property type="match status" value="2"/>
</dbReference>
<gene>
    <name evidence="6" type="ORF">G3M70_13830</name>
</gene>
<dbReference type="Pfam" id="PF13181">
    <property type="entry name" value="TPR_8"/>
    <property type="match status" value="1"/>
</dbReference>
<dbReference type="Pfam" id="PF13432">
    <property type="entry name" value="TPR_16"/>
    <property type="match status" value="1"/>
</dbReference>
<accession>A0A7T0BXR3</accession>
<dbReference type="KEGG" id="nli:G3M70_13830"/>
<feature type="signal peptide" evidence="5">
    <location>
        <begin position="1"/>
        <end position="28"/>
    </location>
</feature>
<organism evidence="6 7">
    <name type="scientific">Candidatus Nitronauta litoralis</name>
    <dbReference type="NCBI Taxonomy" id="2705533"/>
    <lineage>
        <taxon>Bacteria</taxon>
        <taxon>Pseudomonadati</taxon>
        <taxon>Nitrospinota/Tectimicrobiota group</taxon>
        <taxon>Nitrospinota</taxon>
        <taxon>Nitrospinia</taxon>
        <taxon>Nitrospinales</taxon>
        <taxon>Nitrospinaceae</taxon>
        <taxon>Candidatus Nitronauta</taxon>
    </lineage>
</organism>
<dbReference type="PROSITE" id="PS50005">
    <property type="entry name" value="TPR"/>
    <property type="match status" value="3"/>
</dbReference>
<evidence type="ECO:0000313" key="6">
    <source>
        <dbReference type="EMBL" id="QPJ62894.1"/>
    </source>
</evidence>
<dbReference type="InterPro" id="IPR011990">
    <property type="entry name" value="TPR-like_helical_dom_sf"/>
</dbReference>
<dbReference type="InterPro" id="IPR019734">
    <property type="entry name" value="TPR_rpt"/>
</dbReference>
<dbReference type="PANTHER" id="PTHR44858">
    <property type="entry name" value="TETRATRICOPEPTIDE REPEAT PROTEIN 6"/>
    <property type="match status" value="1"/>
</dbReference>
<dbReference type="SMART" id="SM00028">
    <property type="entry name" value="TPR"/>
    <property type="match status" value="4"/>
</dbReference>
<feature type="repeat" description="TPR" evidence="3">
    <location>
        <begin position="76"/>
        <end position="109"/>
    </location>
</feature>
<name>A0A7T0BXR3_9BACT</name>
<keyword evidence="1" id="KW-0677">Repeat</keyword>
<keyword evidence="2 3" id="KW-0802">TPR repeat</keyword>
<sequence>MNRKQVTIGIVLSAALLSPVLTPHPALAESDPKWEITQALIDFDEHKYLEHLSFVHSSVSTGTAAATWRLLNQNETQAHFYLGVFLFEQGQKELAENQFVKTLELDPDHALGHFNLGLLYNEQKKLDAAKAEYNEAIRLDPTLHGAHTNLGTVNLIQKEYQAATENFKTAIGLEPEDLKAHISLGHLYFYVFKNFPAAKKEYKKVLKLDPRIKLAKTNLRAIKKDERKARKQERKFERSLRKPDKEEVIGDIETPADKTDASEDETTADEKKKDLFNF</sequence>
<dbReference type="EMBL" id="CP048685">
    <property type="protein sequence ID" value="QPJ62894.1"/>
    <property type="molecule type" value="Genomic_DNA"/>
</dbReference>
<feature type="repeat" description="TPR" evidence="3">
    <location>
        <begin position="144"/>
        <end position="177"/>
    </location>
</feature>
<feature type="compositionally biased region" description="Basic and acidic residues" evidence="4">
    <location>
        <begin position="268"/>
        <end position="278"/>
    </location>
</feature>
<evidence type="ECO:0000256" key="3">
    <source>
        <dbReference type="PROSITE-ProRule" id="PRU00339"/>
    </source>
</evidence>
<dbReference type="PANTHER" id="PTHR44858:SF1">
    <property type="entry name" value="UDP-N-ACETYLGLUCOSAMINE--PEPTIDE N-ACETYLGLUCOSAMINYLTRANSFERASE SPINDLY-RELATED"/>
    <property type="match status" value="1"/>
</dbReference>
<evidence type="ECO:0000256" key="2">
    <source>
        <dbReference type="ARBA" id="ARBA00022803"/>
    </source>
</evidence>
<dbReference type="Proteomes" id="UP000594688">
    <property type="component" value="Chromosome"/>
</dbReference>
<feature type="repeat" description="TPR" evidence="3">
    <location>
        <begin position="110"/>
        <end position="143"/>
    </location>
</feature>